<evidence type="ECO:0000256" key="2">
    <source>
        <dbReference type="ARBA" id="ARBA00023125"/>
    </source>
</evidence>
<dbReference type="EMBL" id="QTTT01000001">
    <property type="protein sequence ID" value="REE99841.1"/>
    <property type="molecule type" value="Genomic_DNA"/>
</dbReference>
<dbReference type="OrthoDB" id="5242485at2"/>
<dbReference type="SUPFAM" id="SSF48498">
    <property type="entry name" value="Tetracyclin repressor-like, C-terminal domain"/>
    <property type="match status" value="1"/>
</dbReference>
<feature type="compositionally biased region" description="Basic and acidic residues" evidence="5">
    <location>
        <begin position="1"/>
        <end position="10"/>
    </location>
</feature>
<protein>
    <submittedName>
        <fullName evidence="7">TetR family transcriptional regulator</fullName>
    </submittedName>
</protein>
<keyword evidence="1" id="KW-0805">Transcription regulation</keyword>
<organism evidence="7 8">
    <name type="scientific">Thermomonospora umbrina</name>
    <dbReference type="NCBI Taxonomy" id="111806"/>
    <lineage>
        <taxon>Bacteria</taxon>
        <taxon>Bacillati</taxon>
        <taxon>Actinomycetota</taxon>
        <taxon>Actinomycetes</taxon>
        <taxon>Streptosporangiales</taxon>
        <taxon>Thermomonosporaceae</taxon>
        <taxon>Thermomonospora</taxon>
    </lineage>
</organism>
<name>A0A3D9T7U6_9ACTN</name>
<reference evidence="7 8" key="1">
    <citation type="submission" date="2018-08" db="EMBL/GenBank/DDBJ databases">
        <title>Sequencing the genomes of 1000 actinobacteria strains.</title>
        <authorList>
            <person name="Klenk H.-P."/>
        </authorList>
    </citation>
    <scope>NUCLEOTIDE SEQUENCE [LARGE SCALE GENOMIC DNA]</scope>
    <source>
        <strain evidence="7 8">DSM 43927</strain>
    </source>
</reference>
<dbReference type="RefSeq" id="WP_116025074.1">
    <property type="nucleotide sequence ID" value="NZ_QTTT01000001.1"/>
</dbReference>
<proteinExistence type="predicted"/>
<dbReference type="SUPFAM" id="SSF46689">
    <property type="entry name" value="Homeodomain-like"/>
    <property type="match status" value="1"/>
</dbReference>
<sequence>MGRASGRERAGLPSGRHHLSREHVVDNQLGRVLQAVVEVAGTKGYGALTVDRIVAHSGVSRRTFYELFRNKDEAFIGAYDTVVNRMSEAIVESMETADDPAAKMRAGLSEYLRFLSADPLAARVAVVEVLAAGPEAVARRDATRRRFVRTIAAFVRELDPDWPEPELTAEGMAGAVRELVYFRILRGETETLPALFPGLLRMFVMPRRARGPREAH</sequence>
<evidence type="ECO:0000256" key="1">
    <source>
        <dbReference type="ARBA" id="ARBA00023015"/>
    </source>
</evidence>
<evidence type="ECO:0000256" key="5">
    <source>
        <dbReference type="SAM" id="MobiDB-lite"/>
    </source>
</evidence>
<feature type="DNA-binding region" description="H-T-H motif" evidence="4">
    <location>
        <begin position="49"/>
        <end position="68"/>
    </location>
</feature>
<feature type="region of interest" description="Disordered" evidence="5">
    <location>
        <begin position="1"/>
        <end position="20"/>
    </location>
</feature>
<dbReference type="PROSITE" id="PS50977">
    <property type="entry name" value="HTH_TETR_2"/>
    <property type="match status" value="1"/>
</dbReference>
<dbReference type="InterPro" id="IPR036271">
    <property type="entry name" value="Tet_transcr_reg_TetR-rel_C_sf"/>
</dbReference>
<gene>
    <name evidence="7" type="ORF">DFJ69_5358</name>
</gene>
<evidence type="ECO:0000313" key="8">
    <source>
        <dbReference type="Proteomes" id="UP000256661"/>
    </source>
</evidence>
<accession>A0A3D9T7U6</accession>
<dbReference type="AlphaFoldDB" id="A0A3D9T7U6"/>
<dbReference type="InterPro" id="IPR001647">
    <property type="entry name" value="HTH_TetR"/>
</dbReference>
<keyword evidence="2 4" id="KW-0238">DNA-binding</keyword>
<dbReference type="GO" id="GO:0000976">
    <property type="term" value="F:transcription cis-regulatory region binding"/>
    <property type="evidence" value="ECO:0007669"/>
    <property type="project" value="TreeGrafter"/>
</dbReference>
<dbReference type="InterPro" id="IPR050109">
    <property type="entry name" value="HTH-type_TetR-like_transc_reg"/>
</dbReference>
<dbReference type="Pfam" id="PF00440">
    <property type="entry name" value="TetR_N"/>
    <property type="match status" value="1"/>
</dbReference>
<dbReference type="InterPro" id="IPR009057">
    <property type="entry name" value="Homeodomain-like_sf"/>
</dbReference>
<evidence type="ECO:0000256" key="3">
    <source>
        <dbReference type="ARBA" id="ARBA00023163"/>
    </source>
</evidence>
<evidence type="ECO:0000256" key="4">
    <source>
        <dbReference type="PROSITE-ProRule" id="PRU00335"/>
    </source>
</evidence>
<evidence type="ECO:0000259" key="6">
    <source>
        <dbReference type="PROSITE" id="PS50977"/>
    </source>
</evidence>
<keyword evidence="8" id="KW-1185">Reference proteome</keyword>
<keyword evidence="3" id="KW-0804">Transcription</keyword>
<dbReference type="Gene3D" id="1.10.357.10">
    <property type="entry name" value="Tetracycline Repressor, domain 2"/>
    <property type="match status" value="1"/>
</dbReference>
<comment type="caution">
    <text evidence="7">The sequence shown here is derived from an EMBL/GenBank/DDBJ whole genome shotgun (WGS) entry which is preliminary data.</text>
</comment>
<evidence type="ECO:0000313" key="7">
    <source>
        <dbReference type="EMBL" id="REE99841.1"/>
    </source>
</evidence>
<dbReference type="GO" id="GO:0003700">
    <property type="term" value="F:DNA-binding transcription factor activity"/>
    <property type="evidence" value="ECO:0007669"/>
    <property type="project" value="TreeGrafter"/>
</dbReference>
<dbReference type="PANTHER" id="PTHR30055:SF238">
    <property type="entry name" value="MYCOFACTOCIN BIOSYNTHESIS TRANSCRIPTIONAL REGULATOR MFTR-RELATED"/>
    <property type="match status" value="1"/>
</dbReference>
<feature type="domain" description="HTH tetR-type" evidence="6">
    <location>
        <begin position="26"/>
        <end position="86"/>
    </location>
</feature>
<dbReference type="Proteomes" id="UP000256661">
    <property type="component" value="Unassembled WGS sequence"/>
</dbReference>
<dbReference type="PANTHER" id="PTHR30055">
    <property type="entry name" value="HTH-TYPE TRANSCRIPTIONAL REGULATOR RUTR"/>
    <property type="match status" value="1"/>
</dbReference>